<evidence type="ECO:0000313" key="1">
    <source>
        <dbReference type="EMBL" id="KAE9401356.1"/>
    </source>
</evidence>
<organism evidence="1 2">
    <name type="scientific">Gymnopus androsaceus JB14</name>
    <dbReference type="NCBI Taxonomy" id="1447944"/>
    <lineage>
        <taxon>Eukaryota</taxon>
        <taxon>Fungi</taxon>
        <taxon>Dikarya</taxon>
        <taxon>Basidiomycota</taxon>
        <taxon>Agaricomycotina</taxon>
        <taxon>Agaricomycetes</taxon>
        <taxon>Agaricomycetidae</taxon>
        <taxon>Agaricales</taxon>
        <taxon>Marasmiineae</taxon>
        <taxon>Omphalotaceae</taxon>
        <taxon>Gymnopus</taxon>
    </lineage>
</organism>
<protein>
    <submittedName>
        <fullName evidence="1">Uncharacterized protein</fullName>
    </submittedName>
</protein>
<name>A0A6A4HT71_9AGAR</name>
<accession>A0A6A4HT71</accession>
<reference evidence="1" key="1">
    <citation type="journal article" date="2019" name="Environ. Microbiol.">
        <title>Fungal ecological strategies reflected in gene transcription - a case study of two litter decomposers.</title>
        <authorList>
            <person name="Barbi F."/>
            <person name="Kohler A."/>
            <person name="Barry K."/>
            <person name="Baskaran P."/>
            <person name="Daum C."/>
            <person name="Fauchery L."/>
            <person name="Ihrmark K."/>
            <person name="Kuo A."/>
            <person name="LaButti K."/>
            <person name="Lipzen A."/>
            <person name="Morin E."/>
            <person name="Grigoriev I.V."/>
            <person name="Henrissat B."/>
            <person name="Lindahl B."/>
            <person name="Martin F."/>
        </authorList>
    </citation>
    <scope>NUCLEOTIDE SEQUENCE</scope>
    <source>
        <strain evidence="1">JB14</strain>
    </source>
</reference>
<evidence type="ECO:0000313" key="2">
    <source>
        <dbReference type="Proteomes" id="UP000799118"/>
    </source>
</evidence>
<dbReference type="EMBL" id="ML769447">
    <property type="protein sequence ID" value="KAE9401356.1"/>
    <property type="molecule type" value="Genomic_DNA"/>
</dbReference>
<keyword evidence="2" id="KW-1185">Reference proteome</keyword>
<proteinExistence type="predicted"/>
<dbReference type="Proteomes" id="UP000799118">
    <property type="component" value="Unassembled WGS sequence"/>
</dbReference>
<sequence>MSPEEYAIRYPIHFRQSLTQEKNIAEITTSVFLAYLSCGCQDDYAEARMRSTESLTAEYLLKQGLVDIDDPKIVVRTTSAKKVGSQHAVSIEIQCLDKIVAFVQASIWINGALFYLHYSLRLGRHHSQRKNSLHDGDFDDIRRDDRQPFIQPFVQCANHENFGSVREKFGLDPTKLLWTVL</sequence>
<dbReference type="AlphaFoldDB" id="A0A6A4HT71"/>
<gene>
    <name evidence="1" type="ORF">BT96DRAFT_992234</name>
</gene>